<comment type="caution">
    <text evidence="2">The sequence shown here is derived from an EMBL/GenBank/DDBJ whole genome shotgun (WGS) entry which is preliminary data.</text>
</comment>
<dbReference type="EMBL" id="VICG01000007">
    <property type="protein sequence ID" value="KAA8569856.1"/>
    <property type="molecule type" value="Genomic_DNA"/>
</dbReference>
<gene>
    <name evidence="2" type="ORF">EYC84_002199</name>
</gene>
<feature type="compositionally biased region" description="Polar residues" evidence="1">
    <location>
        <begin position="40"/>
        <end position="49"/>
    </location>
</feature>
<organism evidence="2 3">
    <name type="scientific">Monilinia fructicola</name>
    <name type="common">Brown rot fungus</name>
    <name type="synonym">Ciboria fructicola</name>
    <dbReference type="NCBI Taxonomy" id="38448"/>
    <lineage>
        <taxon>Eukaryota</taxon>
        <taxon>Fungi</taxon>
        <taxon>Dikarya</taxon>
        <taxon>Ascomycota</taxon>
        <taxon>Pezizomycotina</taxon>
        <taxon>Leotiomycetes</taxon>
        <taxon>Helotiales</taxon>
        <taxon>Sclerotiniaceae</taxon>
        <taxon>Monilinia</taxon>
    </lineage>
</organism>
<evidence type="ECO:0000313" key="3">
    <source>
        <dbReference type="Proteomes" id="UP000322873"/>
    </source>
</evidence>
<protein>
    <submittedName>
        <fullName evidence="2">Uncharacterized protein</fullName>
    </submittedName>
</protein>
<feature type="compositionally biased region" description="Low complexity" evidence="1">
    <location>
        <begin position="213"/>
        <end position="240"/>
    </location>
</feature>
<dbReference type="VEuPathDB" id="FungiDB:MFRU_005g00160"/>
<evidence type="ECO:0000313" key="2">
    <source>
        <dbReference type="EMBL" id="KAA8569856.1"/>
    </source>
</evidence>
<proteinExistence type="predicted"/>
<sequence length="248" mass="27770">MQRNRNTSGPSISVQDRKGKSTIRIASEYDNPELYDRSIESSSNVQPSHNKGKSRQEISEEDDTVEPLSIFKTWRGKSATCVSEEEKKDYFEPLPNTKTWKGKSVSRLSEEVEEDYFEPMPSTKAWKGKSVRWKSEGDEIIGPISNTKQTPPVKQWTRTWSNEIDELRKSCEATSSRYTENEGENLEDGGVSIDDMLQSLDLECISSGEDESLGLGVSLGDSSPDTFPSSSSEPMTSTESLENSSEKK</sequence>
<feature type="region of interest" description="Disordered" evidence="1">
    <location>
        <begin position="1"/>
        <end position="67"/>
    </location>
</feature>
<name>A0A5M9JPY0_MONFR</name>
<dbReference type="Proteomes" id="UP000322873">
    <property type="component" value="Unassembled WGS sequence"/>
</dbReference>
<reference evidence="2 3" key="1">
    <citation type="submission" date="2019-06" db="EMBL/GenBank/DDBJ databases">
        <title>Genome Sequence of the Brown Rot Fungal Pathogen Monilinia fructicola.</title>
        <authorList>
            <person name="De Miccolis Angelini R.M."/>
            <person name="Landi L."/>
            <person name="Abate D."/>
            <person name="Pollastro S."/>
            <person name="Romanazzi G."/>
            <person name="Faretra F."/>
        </authorList>
    </citation>
    <scope>NUCLEOTIDE SEQUENCE [LARGE SCALE GENOMIC DNA]</scope>
    <source>
        <strain evidence="2 3">Mfrc123</strain>
    </source>
</reference>
<accession>A0A5M9JPY0</accession>
<feature type="compositionally biased region" description="Polar residues" evidence="1">
    <location>
        <begin position="1"/>
        <end position="14"/>
    </location>
</feature>
<dbReference type="AlphaFoldDB" id="A0A5M9JPY0"/>
<keyword evidence="3" id="KW-1185">Reference proteome</keyword>
<evidence type="ECO:0000256" key="1">
    <source>
        <dbReference type="SAM" id="MobiDB-lite"/>
    </source>
</evidence>
<feature type="region of interest" description="Disordered" evidence="1">
    <location>
        <begin position="210"/>
        <end position="248"/>
    </location>
</feature>